<dbReference type="RefSeq" id="WP_020427634.1">
    <property type="nucleotide sequence ID" value="NZ_AGBD01000430.1"/>
</dbReference>
<sequence>MNKLEAIQQRIEAERRKLNEMETTYGLLHPKVIRQSMKLDTLINEYTKELSLRSNPFES</sequence>
<evidence type="ECO:0000313" key="1">
    <source>
        <dbReference type="EMBL" id="CQR53443.1"/>
    </source>
</evidence>
<dbReference type="EMBL" id="LN831776">
    <property type="protein sequence ID" value="CQR53443.1"/>
    <property type="molecule type" value="Genomic_DNA"/>
</dbReference>
<dbReference type="Pfam" id="PF09388">
    <property type="entry name" value="SpoOE-like"/>
    <property type="match status" value="1"/>
</dbReference>
<name>A0A0E4CV39_9BACL</name>
<dbReference type="GO" id="GO:0043937">
    <property type="term" value="P:regulation of sporulation"/>
    <property type="evidence" value="ECO:0007669"/>
    <property type="project" value="InterPro"/>
</dbReference>
<evidence type="ECO:0000313" key="2">
    <source>
        <dbReference type="Proteomes" id="UP000033163"/>
    </source>
</evidence>
<dbReference type="InterPro" id="IPR018540">
    <property type="entry name" value="Spo0E-like"/>
</dbReference>
<dbReference type="KEGG" id="pri:PRIO_1372"/>
<dbReference type="HOGENOM" id="CLU_189149_0_1_9"/>
<dbReference type="SUPFAM" id="SSF140500">
    <property type="entry name" value="BAS1536-like"/>
    <property type="match status" value="1"/>
</dbReference>
<organism evidence="1 2">
    <name type="scientific">Paenibacillus riograndensis SBR5</name>
    <dbReference type="NCBI Taxonomy" id="1073571"/>
    <lineage>
        <taxon>Bacteria</taxon>
        <taxon>Bacillati</taxon>
        <taxon>Bacillota</taxon>
        <taxon>Bacilli</taxon>
        <taxon>Bacillales</taxon>
        <taxon>Paenibacillaceae</taxon>
        <taxon>Paenibacillus</taxon>
        <taxon>Paenibacillus sonchi group</taxon>
    </lineage>
</organism>
<protein>
    <recommendedName>
        <fullName evidence="3">Spo0E like sporulation regulatory protein</fullName>
    </recommendedName>
</protein>
<dbReference type="Gene3D" id="4.10.280.10">
    <property type="entry name" value="Helix-loop-helix DNA-binding domain"/>
    <property type="match status" value="1"/>
</dbReference>
<evidence type="ECO:0008006" key="3">
    <source>
        <dbReference type="Google" id="ProtNLM"/>
    </source>
</evidence>
<dbReference type="InterPro" id="IPR036638">
    <property type="entry name" value="HLH_DNA-bd_sf"/>
</dbReference>
<dbReference type="GO" id="GO:0046983">
    <property type="term" value="F:protein dimerization activity"/>
    <property type="evidence" value="ECO:0007669"/>
    <property type="project" value="InterPro"/>
</dbReference>
<dbReference type="InterPro" id="IPR037208">
    <property type="entry name" value="Spo0E-like_sf"/>
</dbReference>
<reference evidence="2" key="1">
    <citation type="submission" date="2015-03" db="EMBL/GenBank/DDBJ databases">
        <authorList>
            <person name="Wibberg D."/>
        </authorList>
    </citation>
    <scope>NUCLEOTIDE SEQUENCE [LARGE SCALE GENOMIC DNA]</scope>
</reference>
<proteinExistence type="predicted"/>
<accession>A0A0E4CV39</accession>
<dbReference type="AlphaFoldDB" id="A0A0E4CV39"/>
<dbReference type="Proteomes" id="UP000033163">
    <property type="component" value="Chromosome I"/>
</dbReference>
<gene>
    <name evidence="1" type="ORF">PRIO_1372</name>
</gene>